<dbReference type="Proteomes" id="UP001589619">
    <property type="component" value="Unassembled WGS sequence"/>
</dbReference>
<comment type="caution">
    <text evidence="2">The sequence shown here is derived from an EMBL/GenBank/DDBJ whole genome shotgun (WGS) entry which is preliminary data.</text>
</comment>
<evidence type="ECO:0000313" key="3">
    <source>
        <dbReference type="Proteomes" id="UP001589619"/>
    </source>
</evidence>
<dbReference type="EMBL" id="JBHMAG010000029">
    <property type="protein sequence ID" value="MFB9756875.1"/>
    <property type="molecule type" value="Genomic_DNA"/>
</dbReference>
<accession>A0ABV5W8Z4</accession>
<dbReference type="Gene3D" id="3.50.50.60">
    <property type="entry name" value="FAD/NAD(P)-binding domain"/>
    <property type="match status" value="1"/>
</dbReference>
<dbReference type="PANTHER" id="PTHR13847:SF201">
    <property type="entry name" value="PUTATIBE OXIDOREDUCTASE"/>
    <property type="match status" value="1"/>
</dbReference>
<dbReference type="Gene3D" id="3.30.9.10">
    <property type="entry name" value="D-Amino Acid Oxidase, subunit A, domain 2"/>
    <property type="match status" value="1"/>
</dbReference>
<proteinExistence type="predicted"/>
<dbReference type="Pfam" id="PF01266">
    <property type="entry name" value="DAO"/>
    <property type="match status" value="1"/>
</dbReference>
<dbReference type="GO" id="GO:0016491">
    <property type="term" value="F:oxidoreductase activity"/>
    <property type="evidence" value="ECO:0007669"/>
    <property type="project" value="UniProtKB-KW"/>
</dbReference>
<keyword evidence="2" id="KW-0560">Oxidoreductase</keyword>
<evidence type="ECO:0000259" key="1">
    <source>
        <dbReference type="Pfam" id="PF01266"/>
    </source>
</evidence>
<evidence type="ECO:0000313" key="2">
    <source>
        <dbReference type="EMBL" id="MFB9756875.1"/>
    </source>
</evidence>
<organism evidence="2 3">
    <name type="scientific">Paenibacillus hodogayensis</name>
    <dbReference type="NCBI Taxonomy" id="279208"/>
    <lineage>
        <taxon>Bacteria</taxon>
        <taxon>Bacillati</taxon>
        <taxon>Bacillota</taxon>
        <taxon>Bacilli</taxon>
        <taxon>Bacillales</taxon>
        <taxon>Paenibacillaceae</taxon>
        <taxon>Paenibacillus</taxon>
    </lineage>
</organism>
<dbReference type="InterPro" id="IPR006076">
    <property type="entry name" value="FAD-dep_OxRdtase"/>
</dbReference>
<sequence length="409" mass="46172">MDLHSGKSYWLDRLPPLPSYPALDKDITCDVLVIGTGSGGAVCAFELVRRGLDVVVVDKREVGSGSSSANTGLLQTSNDKPLFACINSLGTEKGVRFYRLCREALTRIEVISKMLDVDPEFKRRDSLYYASSEADVADLRKEYEALSAHGFDVEYWEERVIGERFSFRKPAAIYTRNDAEINPYRYVNALLLYASRHGARIYEHTEIKRHTETADGIEFYTPANRIRARYAIVAAGYEAQEWRRNPNAAIASTFAVATQRLDGFPGWHERSLIWETARPYLYMRTTADNRIIVGGLDEPMNDAEERERMLPHKAELLIEQLQSLFPQIPGLRAEYHWTAAFGDTHDGLPLIGTQESFPRCFFTLGYGGNGTAYCTFASQIIAGLITDGYHPDADLFRFNRPKWPTATPV</sequence>
<feature type="domain" description="FAD dependent oxidoreductase" evidence="1">
    <location>
        <begin position="30"/>
        <end position="382"/>
    </location>
</feature>
<dbReference type="PANTHER" id="PTHR13847">
    <property type="entry name" value="SARCOSINE DEHYDROGENASE-RELATED"/>
    <property type="match status" value="1"/>
</dbReference>
<dbReference type="SUPFAM" id="SSF51905">
    <property type="entry name" value="FAD/NAD(P)-binding domain"/>
    <property type="match status" value="1"/>
</dbReference>
<keyword evidence="3" id="KW-1185">Reference proteome</keyword>
<protein>
    <submittedName>
        <fullName evidence="2">NAD(P)/FAD-dependent oxidoreductase</fullName>
        <ecNumber evidence="2">1.-.-.-</ecNumber>
    </submittedName>
</protein>
<dbReference type="EC" id="1.-.-.-" evidence="2"/>
<reference evidence="2 3" key="1">
    <citation type="submission" date="2024-09" db="EMBL/GenBank/DDBJ databases">
        <authorList>
            <person name="Sun Q."/>
            <person name="Mori K."/>
        </authorList>
    </citation>
    <scope>NUCLEOTIDE SEQUENCE [LARGE SCALE GENOMIC DNA]</scope>
    <source>
        <strain evidence="2 3">JCM 12520</strain>
    </source>
</reference>
<gene>
    <name evidence="2" type="ORF">ACFFNY_35360</name>
</gene>
<dbReference type="RefSeq" id="WP_344904534.1">
    <property type="nucleotide sequence ID" value="NZ_BAAAYO010000002.1"/>
</dbReference>
<name>A0ABV5W8Z4_9BACL</name>
<dbReference type="InterPro" id="IPR036188">
    <property type="entry name" value="FAD/NAD-bd_sf"/>
</dbReference>